<accession>A0ACC2QVK0</accession>
<gene>
    <name evidence="1" type="ORF">PYW08_015407</name>
</gene>
<dbReference type="EMBL" id="CM056783">
    <property type="protein sequence ID" value="KAJ8727010.1"/>
    <property type="molecule type" value="Genomic_DNA"/>
</dbReference>
<proteinExistence type="predicted"/>
<comment type="caution">
    <text evidence="1">The sequence shown here is derived from an EMBL/GenBank/DDBJ whole genome shotgun (WGS) entry which is preliminary data.</text>
</comment>
<organism evidence="1 2">
    <name type="scientific">Mythimna loreyi</name>
    <dbReference type="NCBI Taxonomy" id="667449"/>
    <lineage>
        <taxon>Eukaryota</taxon>
        <taxon>Metazoa</taxon>
        <taxon>Ecdysozoa</taxon>
        <taxon>Arthropoda</taxon>
        <taxon>Hexapoda</taxon>
        <taxon>Insecta</taxon>
        <taxon>Pterygota</taxon>
        <taxon>Neoptera</taxon>
        <taxon>Endopterygota</taxon>
        <taxon>Lepidoptera</taxon>
        <taxon>Glossata</taxon>
        <taxon>Ditrysia</taxon>
        <taxon>Noctuoidea</taxon>
        <taxon>Noctuidae</taxon>
        <taxon>Noctuinae</taxon>
        <taxon>Hadenini</taxon>
        <taxon>Mythimna</taxon>
    </lineage>
</organism>
<reference evidence="1" key="1">
    <citation type="submission" date="2023-03" db="EMBL/GenBank/DDBJ databases">
        <title>Chromosome-level genomes of two armyworms, Mythimna separata and Mythimna loreyi, provide insights into the biosynthesis and reception of sex pheromones.</title>
        <authorList>
            <person name="Zhao H."/>
        </authorList>
    </citation>
    <scope>NUCLEOTIDE SEQUENCE</scope>
    <source>
        <strain evidence="1">BeijingLab</strain>
    </source>
</reference>
<protein>
    <submittedName>
        <fullName evidence="1">Uncharacterized protein</fullName>
    </submittedName>
</protein>
<dbReference type="Proteomes" id="UP001231649">
    <property type="component" value="Chromosome 7"/>
</dbReference>
<name>A0ACC2QVK0_9NEOP</name>
<keyword evidence="2" id="KW-1185">Reference proteome</keyword>
<evidence type="ECO:0000313" key="1">
    <source>
        <dbReference type="EMBL" id="KAJ8727010.1"/>
    </source>
</evidence>
<sequence length="115" mass="13137">MYTGRILQVGTDGQSLKCEEHQKKKSQRSLESEKYRHAAYKQACSMQAGMQHASRHAACNLACSMQRASFLSRLRRCRVWAAPRELIVADGFNAHQFGHVNVLPINSYAKYFFMP</sequence>
<evidence type="ECO:0000313" key="2">
    <source>
        <dbReference type="Proteomes" id="UP001231649"/>
    </source>
</evidence>